<comment type="caution">
    <text evidence="2">The sequence shown here is derived from an EMBL/GenBank/DDBJ whole genome shotgun (WGS) entry which is preliminary data.</text>
</comment>
<keyword evidence="3" id="KW-1185">Reference proteome</keyword>
<gene>
    <name evidence="2" type="ORF">GO606_13145</name>
</gene>
<name>A0ABX1PM61_9RHOO</name>
<dbReference type="RefSeq" id="WP_169119001.1">
    <property type="nucleotide sequence ID" value="NZ_WTVG02000036.1"/>
</dbReference>
<proteinExistence type="predicted"/>
<evidence type="ECO:0000313" key="2">
    <source>
        <dbReference type="EMBL" id="NMG25649.1"/>
    </source>
</evidence>
<dbReference type="Proteomes" id="UP000615989">
    <property type="component" value="Unassembled WGS sequence"/>
</dbReference>
<reference evidence="2" key="1">
    <citation type="submission" date="2019-12" db="EMBL/GenBank/DDBJ databases">
        <title>Comparative genomics gives insights into the taxonomy of the Azoarcus-Aromatoleum group and reveals separate origins of nif in the plant-associated Azoarcus and non-plant-associated Aromatoleum sub-groups.</title>
        <authorList>
            <person name="Lafos M."/>
            <person name="Maluk M."/>
            <person name="Batista M."/>
            <person name="Junghare M."/>
            <person name="Carmona M."/>
            <person name="Faoro H."/>
            <person name="Cruz L.M."/>
            <person name="Battistoni F."/>
            <person name="De Souza E."/>
            <person name="Pedrosa F."/>
            <person name="Chen W.-M."/>
            <person name="Poole P.S."/>
            <person name="Dixon R.A."/>
            <person name="James E.K."/>
        </authorList>
    </citation>
    <scope>NUCLEOTIDE SEQUENCE</scope>
    <source>
        <strain evidence="2">LuFRes1</strain>
    </source>
</reference>
<organism evidence="2 3">
    <name type="scientific">Aromatoleum anaerobium</name>
    <dbReference type="NCBI Taxonomy" id="182180"/>
    <lineage>
        <taxon>Bacteria</taxon>
        <taxon>Pseudomonadati</taxon>
        <taxon>Pseudomonadota</taxon>
        <taxon>Betaproteobacteria</taxon>
        <taxon>Rhodocyclales</taxon>
        <taxon>Rhodocyclaceae</taxon>
        <taxon>Aromatoleum</taxon>
    </lineage>
</organism>
<sequence>MIGILNRITRRKHDDNKRSLRENAEKVLRHDQLIARVKSGTEASAAPAAATIRRVQESPSAEPVIDLESPVAAGPEPDLPPGFEDELRRLSKLMDF</sequence>
<evidence type="ECO:0000313" key="3">
    <source>
        <dbReference type="Proteomes" id="UP000615989"/>
    </source>
</evidence>
<feature type="region of interest" description="Disordered" evidence="1">
    <location>
        <begin position="39"/>
        <end position="63"/>
    </location>
</feature>
<accession>A0ABX1PM61</accession>
<protein>
    <submittedName>
        <fullName evidence="2">Uncharacterized protein</fullName>
    </submittedName>
</protein>
<dbReference type="EMBL" id="WTVG01000038">
    <property type="protein sequence ID" value="NMG25649.1"/>
    <property type="molecule type" value="Genomic_DNA"/>
</dbReference>
<evidence type="ECO:0000256" key="1">
    <source>
        <dbReference type="SAM" id="MobiDB-lite"/>
    </source>
</evidence>